<dbReference type="EMBL" id="BAAAQX010000039">
    <property type="protein sequence ID" value="GAA2214253.1"/>
    <property type="molecule type" value="Genomic_DNA"/>
</dbReference>
<dbReference type="InterPro" id="IPR002125">
    <property type="entry name" value="CMP_dCMP_dom"/>
</dbReference>
<name>A0ABN3CXT1_9ACTN</name>
<feature type="domain" description="CMP/dCMP-type deaminase" evidence="1">
    <location>
        <begin position="9"/>
        <end position="123"/>
    </location>
</feature>
<dbReference type="CDD" id="cd01285">
    <property type="entry name" value="nucleoside_deaminase"/>
    <property type="match status" value="1"/>
</dbReference>
<organism evidence="2 3">
    <name type="scientific">Nonomuraea monospora</name>
    <dbReference type="NCBI Taxonomy" id="568818"/>
    <lineage>
        <taxon>Bacteria</taxon>
        <taxon>Bacillati</taxon>
        <taxon>Actinomycetota</taxon>
        <taxon>Actinomycetes</taxon>
        <taxon>Streptosporangiales</taxon>
        <taxon>Streptosporangiaceae</taxon>
        <taxon>Nonomuraea</taxon>
    </lineage>
</organism>
<dbReference type="InterPro" id="IPR016193">
    <property type="entry name" value="Cytidine_deaminase-like"/>
</dbReference>
<accession>A0ABN3CXT1</accession>
<dbReference type="PROSITE" id="PS51747">
    <property type="entry name" value="CYT_DCMP_DEAMINASES_2"/>
    <property type="match status" value="1"/>
</dbReference>
<dbReference type="Gene3D" id="3.40.140.10">
    <property type="entry name" value="Cytidine Deaminase, domain 2"/>
    <property type="match status" value="1"/>
</dbReference>
<comment type="caution">
    <text evidence="2">The sequence shown here is derived from an EMBL/GenBank/DDBJ whole genome shotgun (WGS) entry which is preliminary data.</text>
</comment>
<dbReference type="Pfam" id="PF00383">
    <property type="entry name" value="dCMP_cyt_deam_1"/>
    <property type="match status" value="1"/>
</dbReference>
<evidence type="ECO:0000313" key="3">
    <source>
        <dbReference type="Proteomes" id="UP001499843"/>
    </source>
</evidence>
<dbReference type="Proteomes" id="UP001499843">
    <property type="component" value="Unassembled WGS sequence"/>
</dbReference>
<gene>
    <name evidence="2" type="ORF">GCM10009850_097180</name>
</gene>
<proteinExistence type="predicted"/>
<reference evidence="2 3" key="1">
    <citation type="journal article" date="2019" name="Int. J. Syst. Evol. Microbiol.">
        <title>The Global Catalogue of Microorganisms (GCM) 10K type strain sequencing project: providing services to taxonomists for standard genome sequencing and annotation.</title>
        <authorList>
            <consortium name="The Broad Institute Genomics Platform"/>
            <consortium name="The Broad Institute Genome Sequencing Center for Infectious Disease"/>
            <person name="Wu L."/>
            <person name="Ma J."/>
        </authorList>
    </citation>
    <scope>NUCLEOTIDE SEQUENCE [LARGE SCALE GENOMIC DNA]</scope>
    <source>
        <strain evidence="2 3">JCM 16114</strain>
    </source>
</reference>
<dbReference type="PANTHER" id="PTHR11079">
    <property type="entry name" value="CYTOSINE DEAMINASE FAMILY MEMBER"/>
    <property type="match status" value="1"/>
</dbReference>
<keyword evidence="3" id="KW-1185">Reference proteome</keyword>
<dbReference type="SUPFAM" id="SSF53927">
    <property type="entry name" value="Cytidine deaminase-like"/>
    <property type="match status" value="1"/>
</dbReference>
<sequence length="154" mass="16829">MMTESPRWPDDETMMRVAIEEAETGFRQGGVPVGAALATPDTVLGSGHNERVQRRDPTAHGEIACLRDAGPRASYAGTTLYTTLSPCPMCSGAIILFQIPRVVIAERVTYAGDVDLLRAHGVDVVLWADERCIALMSEFQRRSPQVWSEDIGGR</sequence>
<evidence type="ECO:0000259" key="1">
    <source>
        <dbReference type="PROSITE" id="PS51747"/>
    </source>
</evidence>
<dbReference type="PANTHER" id="PTHR11079:SF190">
    <property type="entry name" value="CYTOSINE DEAMINASE"/>
    <property type="match status" value="1"/>
</dbReference>
<protein>
    <submittedName>
        <fullName evidence="2">Nucleoside deaminase</fullName>
    </submittedName>
</protein>
<evidence type="ECO:0000313" key="2">
    <source>
        <dbReference type="EMBL" id="GAA2214253.1"/>
    </source>
</evidence>